<dbReference type="Gene3D" id="1.10.3480.10">
    <property type="entry name" value="TorD-like"/>
    <property type="match status" value="1"/>
</dbReference>
<dbReference type="Proteomes" id="UP000528322">
    <property type="component" value="Unassembled WGS sequence"/>
</dbReference>
<evidence type="ECO:0000313" key="2">
    <source>
        <dbReference type="Proteomes" id="UP000528322"/>
    </source>
</evidence>
<dbReference type="Pfam" id="PF02613">
    <property type="entry name" value="Nitrate_red_del"/>
    <property type="match status" value="1"/>
</dbReference>
<dbReference type="InterPro" id="IPR020945">
    <property type="entry name" value="DMSO/NO3_reduct_chaperone"/>
</dbReference>
<dbReference type="AlphaFoldDB" id="A0A7W7Y2N8"/>
<dbReference type="EMBL" id="JACHID010000001">
    <property type="protein sequence ID" value="MBB5020814.1"/>
    <property type="molecule type" value="Genomic_DNA"/>
</dbReference>
<sequence length="160" mass="17835">MSQSLTTQELRDQVHLLVDLAHVFEYPSKELASAHGLDSTQLEETYIGLFVNRLGGIPAPLYAGCHISEINRLEFMEHFSAACRQIGLSLDSSYPPDYIPMMLEVLAAMGSLPNSSDTEFNDIHQQFFLEWPHTFACILEREDSTGIYAAAAREIADILG</sequence>
<dbReference type="InterPro" id="IPR036411">
    <property type="entry name" value="TorD-like_sf"/>
</dbReference>
<organism evidence="1 2">
    <name type="scientific">Desulfurispira natronophila</name>
    <dbReference type="NCBI Taxonomy" id="682562"/>
    <lineage>
        <taxon>Bacteria</taxon>
        <taxon>Pseudomonadati</taxon>
        <taxon>Chrysiogenota</taxon>
        <taxon>Chrysiogenia</taxon>
        <taxon>Chrysiogenales</taxon>
        <taxon>Chrysiogenaceae</taxon>
        <taxon>Desulfurispira</taxon>
    </lineage>
</organism>
<name>A0A7W7Y2N8_9BACT</name>
<accession>A0A7W7Y2N8</accession>
<keyword evidence="2" id="KW-1185">Reference proteome</keyword>
<dbReference type="SUPFAM" id="SSF89155">
    <property type="entry name" value="TorD-like"/>
    <property type="match status" value="1"/>
</dbReference>
<comment type="caution">
    <text evidence="1">The sequence shown here is derived from an EMBL/GenBank/DDBJ whole genome shotgun (WGS) entry which is preliminary data.</text>
</comment>
<gene>
    <name evidence="1" type="ORF">HNR37_000117</name>
</gene>
<proteinExistence type="predicted"/>
<protein>
    <submittedName>
        <fullName evidence="1">Nitrate reductase assembly molybdenum cofactor insertion protein NarJ</fullName>
    </submittedName>
</protein>
<reference evidence="1 2" key="1">
    <citation type="submission" date="2020-08" db="EMBL/GenBank/DDBJ databases">
        <title>Genomic Encyclopedia of Type Strains, Phase IV (KMG-IV): sequencing the most valuable type-strain genomes for metagenomic binning, comparative biology and taxonomic classification.</title>
        <authorList>
            <person name="Goeker M."/>
        </authorList>
    </citation>
    <scope>NUCLEOTIDE SEQUENCE [LARGE SCALE GENOMIC DNA]</scope>
    <source>
        <strain evidence="1 2">DSM 22071</strain>
    </source>
</reference>
<evidence type="ECO:0000313" key="1">
    <source>
        <dbReference type="EMBL" id="MBB5020814.1"/>
    </source>
</evidence>